<dbReference type="EMBL" id="JH717924">
    <property type="protein sequence ID" value="EWZ28472.1"/>
    <property type="molecule type" value="Genomic_DNA"/>
</dbReference>
<evidence type="ECO:0000256" key="1">
    <source>
        <dbReference type="SAM" id="MobiDB-lite"/>
    </source>
</evidence>
<sequence length="246" mass="25862">MRFSLCFPIGLAANSVVASQCKPRTSSDSSTASIESATSTIATARSTEIDMTTTSSVHLSTSTVTSTSEDDTTTDSISSELSVSTTMSATTTTSDSDVEPIATFGILASGSQVDGKYLTGRLAFSIDPITNYVRESGGNVLCVGYGSDRVPNFVLLCSLVSLNLTKYSFITCEQTPDRRLESSAQAGECTGRPFQTCAPIPGATFSQFQTFLGRDDGIFLAMTSASNPPTGNTFQAVDFEITALQS</sequence>
<dbReference type="AlphaFoldDB" id="W9J8V4"/>
<gene>
    <name evidence="3" type="ORF">FOZG_17865</name>
</gene>
<protein>
    <submittedName>
        <fullName evidence="3">Uncharacterized protein</fullName>
    </submittedName>
</protein>
<reference evidence="3" key="2">
    <citation type="submission" date="2012-06" db="EMBL/GenBank/DDBJ databases">
        <title>Annotation of the Genome Sequence of Fusarium oxysporum Fo47.</title>
        <authorList>
            <consortium name="The Broad Institute Genomics Platform"/>
            <person name="Ma L.-J."/>
            <person name="Corby-Kistler H."/>
            <person name="Broz K."/>
            <person name="Gale L.R."/>
            <person name="Jonkers W."/>
            <person name="O'Donnell K."/>
            <person name="Ploetz R."/>
            <person name="Steinberg C."/>
            <person name="Schwartz D.C."/>
            <person name="VanEtten H."/>
            <person name="Zhou S."/>
            <person name="Young S.K."/>
            <person name="Zeng Q."/>
            <person name="Gargeya S."/>
            <person name="Fitzgerald M."/>
            <person name="Abouelleil A."/>
            <person name="Alvarado L."/>
            <person name="Chapman S.B."/>
            <person name="Gainer-Dewar J."/>
            <person name="Goldberg J."/>
            <person name="Griggs A."/>
            <person name="Gujja S."/>
            <person name="Hansen M."/>
            <person name="Howarth C."/>
            <person name="Imamovic A."/>
            <person name="Ireland A."/>
            <person name="Larimer J."/>
            <person name="McCowan C."/>
            <person name="Murphy C."/>
            <person name="Pearson M."/>
            <person name="Poon T.W."/>
            <person name="Priest M."/>
            <person name="Roberts A."/>
            <person name="Saif S."/>
            <person name="Shea T."/>
            <person name="Sykes S."/>
            <person name="Wortman J."/>
            <person name="Nusbaum C."/>
            <person name="Birren B."/>
        </authorList>
    </citation>
    <scope>NUCLEOTIDE SEQUENCE</scope>
    <source>
        <strain evidence="3">Fo47</strain>
    </source>
</reference>
<keyword evidence="2" id="KW-0732">Signal</keyword>
<accession>W9J8V4</accession>
<evidence type="ECO:0000256" key="2">
    <source>
        <dbReference type="SAM" id="SignalP"/>
    </source>
</evidence>
<feature type="compositionally biased region" description="Low complexity" evidence="1">
    <location>
        <begin position="74"/>
        <end position="95"/>
    </location>
</feature>
<feature type="region of interest" description="Disordered" evidence="1">
    <location>
        <begin position="52"/>
        <end position="95"/>
    </location>
</feature>
<reference evidence="3" key="1">
    <citation type="submission" date="2011-06" db="EMBL/GenBank/DDBJ databases">
        <title>The Genome Sequence of Fusarium oxysporum Fo47.</title>
        <authorList>
            <consortium name="The Broad Institute Genome Sequencing Platform"/>
            <person name="Ma L.-J."/>
            <person name="Gale L.R."/>
            <person name="Schwartz D.C."/>
            <person name="Zhou S."/>
            <person name="Corby-Kistler H."/>
            <person name="Young S.K."/>
            <person name="Zeng Q."/>
            <person name="Gargeya S."/>
            <person name="Fitzgerald M."/>
            <person name="Haas B."/>
            <person name="Abouelleil A."/>
            <person name="Alvarado L."/>
            <person name="Arachchi H.M."/>
            <person name="Berlin A."/>
            <person name="Brown A."/>
            <person name="Chapman S.B."/>
            <person name="Chen Z."/>
            <person name="Dunbar C."/>
            <person name="Freedman E."/>
            <person name="Gearin G."/>
            <person name="Gellesch M."/>
            <person name="Goldberg J."/>
            <person name="Griggs A."/>
            <person name="Gujja S."/>
            <person name="Heiman D."/>
            <person name="Howarth C."/>
            <person name="Larson L."/>
            <person name="Lui A."/>
            <person name="MacDonald P.J.P."/>
            <person name="Mehta T."/>
            <person name="Montmayeur A."/>
            <person name="Murphy C."/>
            <person name="Neiman D."/>
            <person name="Pearson M."/>
            <person name="Priest M."/>
            <person name="Roberts A."/>
            <person name="Saif S."/>
            <person name="Shea T."/>
            <person name="Shenoy N."/>
            <person name="Sisk P."/>
            <person name="Stolte C."/>
            <person name="Sykes S."/>
            <person name="Wortman J."/>
            <person name="Nusbaum C."/>
            <person name="Birren B."/>
        </authorList>
    </citation>
    <scope>NUCLEOTIDE SEQUENCE [LARGE SCALE GENOMIC DNA]</scope>
    <source>
        <strain evidence="3">Fo47</strain>
    </source>
</reference>
<proteinExistence type="predicted"/>
<dbReference type="HOGENOM" id="CLU_086095_0_0_1"/>
<dbReference type="VEuPathDB" id="FungiDB:FOZG_17865"/>
<dbReference type="Proteomes" id="UP000030766">
    <property type="component" value="Unassembled WGS sequence"/>
</dbReference>
<feature type="signal peptide" evidence="2">
    <location>
        <begin position="1"/>
        <end position="18"/>
    </location>
</feature>
<evidence type="ECO:0000313" key="3">
    <source>
        <dbReference type="EMBL" id="EWZ28472.1"/>
    </source>
</evidence>
<feature type="chain" id="PRO_5004926734" evidence="2">
    <location>
        <begin position="19"/>
        <end position="246"/>
    </location>
</feature>
<feature type="compositionally biased region" description="Low complexity" evidence="1">
    <location>
        <begin position="52"/>
        <end position="67"/>
    </location>
</feature>
<organism evidence="3">
    <name type="scientific">Fusarium oxysporum Fo47</name>
    <dbReference type="NCBI Taxonomy" id="660027"/>
    <lineage>
        <taxon>Eukaryota</taxon>
        <taxon>Fungi</taxon>
        <taxon>Dikarya</taxon>
        <taxon>Ascomycota</taxon>
        <taxon>Pezizomycotina</taxon>
        <taxon>Sordariomycetes</taxon>
        <taxon>Hypocreomycetidae</taxon>
        <taxon>Hypocreales</taxon>
        <taxon>Nectriaceae</taxon>
        <taxon>Fusarium</taxon>
        <taxon>Fusarium oxysporum species complex</taxon>
    </lineage>
</organism>
<name>W9J8V4_FUSOX</name>